<keyword evidence="6" id="KW-0862">Zinc</keyword>
<feature type="region of interest" description="Disordered" evidence="14">
    <location>
        <begin position="184"/>
        <end position="269"/>
    </location>
</feature>
<dbReference type="RefSeq" id="XP_018698180.1">
    <property type="nucleotide sequence ID" value="XM_018832301.1"/>
</dbReference>
<evidence type="ECO:0000256" key="1">
    <source>
        <dbReference type="ARBA" id="ARBA00022499"/>
    </source>
</evidence>
<evidence type="ECO:0000256" key="2">
    <source>
        <dbReference type="ARBA" id="ARBA00022517"/>
    </source>
</evidence>
<evidence type="ECO:0000256" key="13">
    <source>
        <dbReference type="PROSITE-ProRule" id="PRU00453"/>
    </source>
</evidence>
<organism evidence="16 17">
    <name type="scientific">Fonsecaea erecta</name>
    <dbReference type="NCBI Taxonomy" id="1367422"/>
    <lineage>
        <taxon>Eukaryota</taxon>
        <taxon>Fungi</taxon>
        <taxon>Dikarya</taxon>
        <taxon>Ascomycota</taxon>
        <taxon>Pezizomycotina</taxon>
        <taxon>Eurotiomycetes</taxon>
        <taxon>Chaetothyriomycetidae</taxon>
        <taxon>Chaetothyriales</taxon>
        <taxon>Herpotrichiellaceae</taxon>
        <taxon>Fonsecaea</taxon>
    </lineage>
</organism>
<proteinExistence type="inferred from homology"/>
<evidence type="ECO:0000256" key="8">
    <source>
        <dbReference type="ARBA" id="ARBA00049598"/>
    </source>
</evidence>
<feature type="compositionally biased region" description="Polar residues" evidence="14">
    <location>
        <begin position="246"/>
        <end position="256"/>
    </location>
</feature>
<dbReference type="GeneID" id="30004955"/>
<gene>
    <name evidence="16" type="ORF">AYL99_00785</name>
</gene>
<evidence type="ECO:0000256" key="9">
    <source>
        <dbReference type="ARBA" id="ARBA00049654"/>
    </source>
</evidence>
<dbReference type="GO" id="GO:0070761">
    <property type="term" value="C:pre-snoRNP complex"/>
    <property type="evidence" value="ECO:0007669"/>
    <property type="project" value="TreeGrafter"/>
</dbReference>
<dbReference type="GO" id="GO:0000463">
    <property type="term" value="P:maturation of LSU-rRNA from tricistronic rRNA transcript (SSU-rRNA, 5.8S rRNA, LSU-rRNA)"/>
    <property type="evidence" value="ECO:0007669"/>
    <property type="project" value="TreeGrafter"/>
</dbReference>
<dbReference type="InterPro" id="IPR007529">
    <property type="entry name" value="Znf_HIT"/>
</dbReference>
<dbReference type="PANTHER" id="PTHR13483">
    <property type="entry name" value="BOX C_D SNORNA PROTEIN 1-RELATED"/>
    <property type="match status" value="1"/>
</dbReference>
<dbReference type="InterPro" id="IPR057721">
    <property type="entry name" value="BCD1_alpha/beta"/>
</dbReference>
<dbReference type="CDD" id="cd23023">
    <property type="entry name" value="zf-HIT_BCD1"/>
    <property type="match status" value="1"/>
</dbReference>
<feature type="compositionally biased region" description="Basic and acidic residues" evidence="14">
    <location>
        <begin position="231"/>
        <end position="245"/>
    </location>
</feature>
<dbReference type="GO" id="GO:0048254">
    <property type="term" value="P:snoRNA localization"/>
    <property type="evidence" value="ECO:0007669"/>
    <property type="project" value="TreeGrafter"/>
</dbReference>
<comment type="similarity">
    <text evidence="9">Belongs to the BCD1 family.</text>
</comment>
<dbReference type="GO" id="GO:0008270">
    <property type="term" value="F:zinc ion binding"/>
    <property type="evidence" value="ECO:0007669"/>
    <property type="project" value="UniProtKB-UniRule"/>
</dbReference>
<evidence type="ECO:0000256" key="10">
    <source>
        <dbReference type="ARBA" id="ARBA00061949"/>
    </source>
</evidence>
<dbReference type="InterPro" id="IPR051639">
    <property type="entry name" value="BCD1"/>
</dbReference>
<keyword evidence="4" id="KW-0479">Metal-binding</keyword>
<dbReference type="EMBL" id="LVYI01000001">
    <property type="protein sequence ID" value="OAP64813.1"/>
    <property type="molecule type" value="Genomic_DNA"/>
</dbReference>
<name>A0A179A054_9EURO</name>
<keyword evidence="17" id="KW-1185">Reference proteome</keyword>
<keyword evidence="7" id="KW-0832">Ubl conjugation</keyword>
<evidence type="ECO:0000259" key="15">
    <source>
        <dbReference type="PROSITE" id="PS51083"/>
    </source>
</evidence>
<evidence type="ECO:0000313" key="17">
    <source>
        <dbReference type="Proteomes" id="UP000078343"/>
    </source>
</evidence>
<evidence type="ECO:0000256" key="12">
    <source>
        <dbReference type="ARBA" id="ARBA00077531"/>
    </source>
</evidence>
<dbReference type="OrthoDB" id="272357at2759"/>
<keyword evidence="1" id="KW-1017">Isopeptide bond</keyword>
<dbReference type="FunFam" id="3.30.60.190:FF:000001">
    <property type="entry name" value="box C/D snoRNA protein 1"/>
    <property type="match status" value="1"/>
</dbReference>
<accession>A0A179A054</accession>
<dbReference type="Gene3D" id="3.30.60.190">
    <property type="match status" value="1"/>
</dbReference>
<comment type="function">
    <text evidence="8">Required for box C/D snoRNAs accumulation involved in snoRNA processing, snoRNA transport to the nucleolus and ribosome biogenesis.</text>
</comment>
<dbReference type="Proteomes" id="UP000078343">
    <property type="component" value="Unassembled WGS sequence"/>
</dbReference>
<feature type="domain" description="HIT-type" evidence="15">
    <location>
        <begin position="14"/>
        <end position="48"/>
    </location>
</feature>
<dbReference type="SUPFAM" id="SSF144232">
    <property type="entry name" value="HIT/MYND zinc finger-like"/>
    <property type="match status" value="1"/>
</dbReference>
<dbReference type="AlphaFoldDB" id="A0A179A054"/>
<dbReference type="Pfam" id="PF25790">
    <property type="entry name" value="BCD1"/>
    <property type="match status" value="1"/>
</dbReference>
<dbReference type="GO" id="GO:0000492">
    <property type="term" value="P:box C/D snoRNP assembly"/>
    <property type="evidence" value="ECO:0007669"/>
    <property type="project" value="TreeGrafter"/>
</dbReference>
<evidence type="ECO:0000313" key="16">
    <source>
        <dbReference type="EMBL" id="OAP64813.1"/>
    </source>
</evidence>
<reference evidence="16 17" key="1">
    <citation type="submission" date="2016-04" db="EMBL/GenBank/DDBJ databases">
        <title>Draft genome of Fonsecaea erecta CBS 125763.</title>
        <authorList>
            <person name="Weiss V.A."/>
            <person name="Vicente V.A."/>
            <person name="Raittz R.T."/>
            <person name="Moreno L.F."/>
            <person name="De Souza E.M."/>
            <person name="Pedrosa F.O."/>
            <person name="Steffens M.B."/>
            <person name="Faoro H."/>
            <person name="Tadra-Sfeir M.Z."/>
            <person name="Najafzadeh M.J."/>
            <person name="Felipe M.S."/>
            <person name="Teixeira M."/>
            <person name="Sun J."/>
            <person name="Xi L."/>
            <person name="Gomes R."/>
            <person name="De Azevedo C.M."/>
            <person name="Salgado C.G."/>
            <person name="Da Silva M.B."/>
            <person name="Nascimento M.F."/>
            <person name="Queiroz-Telles F."/>
            <person name="Attili D.S."/>
            <person name="Gorbushina A."/>
        </authorList>
    </citation>
    <scope>NUCLEOTIDE SEQUENCE [LARGE SCALE GENOMIC DNA]</scope>
    <source>
        <strain evidence="16 17">CBS 125763</strain>
    </source>
</reference>
<keyword evidence="2" id="KW-0690">Ribosome biogenesis</keyword>
<keyword evidence="3" id="KW-0597">Phosphoprotein</keyword>
<evidence type="ECO:0000256" key="5">
    <source>
        <dbReference type="ARBA" id="ARBA00022771"/>
    </source>
</evidence>
<comment type="caution">
    <text evidence="16">The sequence shown here is derived from an EMBL/GenBank/DDBJ whole genome shotgun (WGS) entry which is preliminary data.</text>
</comment>
<evidence type="ECO:0000256" key="6">
    <source>
        <dbReference type="ARBA" id="ARBA00022833"/>
    </source>
</evidence>
<evidence type="ECO:0000256" key="14">
    <source>
        <dbReference type="SAM" id="MobiDB-lite"/>
    </source>
</evidence>
<dbReference type="PROSITE" id="PS51083">
    <property type="entry name" value="ZF_HIT"/>
    <property type="match status" value="1"/>
</dbReference>
<sequence>MQETAGEVLLTDLCAICHVNPIKYTCPRCEVHTCSLPCVKRHKSWAQCSGVRDPTAYRKRAELATPSSVDQDFNFITSVERSLARADELTQTKGIDLAPSGIARKGQEARRKFDAELEERGICLIKAPQGLSRHKQNKSHWAGHGKCLMWTTEWLCYDGDKRTCNVLESRTVEEAFLSAFGKHAVNRKKRKRGDAETTTVSAPPPGGQSAQPVSAGEIERASSHTGNTEGKPVKLENELAAHEPVTDQTGTGTTPGSERRNGQPPSTPYASQSLKFYLFKPNTISKVKCLIPVASDSKLVDVLRNQTVLEFPTFYVRQEAPQDLPAPFITEENYNEHYGAEIPVSLPTYTPGNTADEEKLASLDNIDEKKVLEVLQKDLNG</sequence>
<protein>
    <recommendedName>
        <fullName evidence="11">Box C/D snoRNA protein 1</fullName>
    </recommendedName>
    <alternativeName>
        <fullName evidence="12">Zinc finger HIT domain-containing protein 6</fullName>
    </alternativeName>
</protein>
<evidence type="ECO:0000256" key="4">
    <source>
        <dbReference type="ARBA" id="ARBA00022723"/>
    </source>
</evidence>
<evidence type="ECO:0000256" key="7">
    <source>
        <dbReference type="ARBA" id="ARBA00022843"/>
    </source>
</evidence>
<evidence type="ECO:0000256" key="3">
    <source>
        <dbReference type="ARBA" id="ARBA00022553"/>
    </source>
</evidence>
<evidence type="ECO:0000256" key="11">
    <source>
        <dbReference type="ARBA" id="ARBA00068630"/>
    </source>
</evidence>
<dbReference type="GO" id="GO:0005634">
    <property type="term" value="C:nucleus"/>
    <property type="evidence" value="ECO:0007669"/>
    <property type="project" value="TreeGrafter"/>
</dbReference>
<dbReference type="STRING" id="1367422.A0A179A054"/>
<dbReference type="Pfam" id="PF04438">
    <property type="entry name" value="zf-HIT"/>
    <property type="match status" value="1"/>
</dbReference>
<comment type="subunit">
    <text evidence="10">Interacts with FBL, SNU13, NOP58, NUFIP1, RUVBL1, RUVBL2 and TAF9. Interacts (via HIT-type zinc finger) with the RUVBL1/RUVBL2 complex in the presence of ADP.</text>
</comment>
<keyword evidence="5 13" id="KW-0863">Zinc-finger</keyword>
<dbReference type="PANTHER" id="PTHR13483:SF11">
    <property type="entry name" value="ZINC FINGER HIT DOMAIN-CONTAINING PROTEIN 3"/>
    <property type="match status" value="1"/>
</dbReference>